<dbReference type="Proteomes" id="UP000183180">
    <property type="component" value="Unassembled WGS sequence"/>
</dbReference>
<evidence type="ECO:0000256" key="1">
    <source>
        <dbReference type="ARBA" id="ARBA00008814"/>
    </source>
</evidence>
<feature type="chain" id="PRO_5038553553" evidence="2">
    <location>
        <begin position="27"/>
        <end position="354"/>
    </location>
</feature>
<dbReference type="Gene3D" id="3.40.50.1980">
    <property type="entry name" value="Nitrogenase molybdenum iron protein domain"/>
    <property type="match status" value="2"/>
</dbReference>
<reference evidence="4 5" key="1">
    <citation type="submission" date="2016-10" db="EMBL/GenBank/DDBJ databases">
        <authorList>
            <person name="de Groot N.N."/>
        </authorList>
    </citation>
    <scope>NUCLEOTIDE SEQUENCE [LARGE SCALE GENOMIC DNA]</scope>
    <source>
        <strain evidence="4 5">DSM 44215</strain>
    </source>
</reference>
<dbReference type="PANTHER" id="PTHR30535">
    <property type="entry name" value="VITAMIN B12-BINDING PROTEIN"/>
    <property type="match status" value="1"/>
</dbReference>
<dbReference type="EMBL" id="FNLM01000034">
    <property type="protein sequence ID" value="SDU37844.1"/>
    <property type="molecule type" value="Genomic_DNA"/>
</dbReference>
<gene>
    <name evidence="4" type="ORF">SAMN04488548_134800</name>
</gene>
<protein>
    <submittedName>
        <fullName evidence="4">Iron complex transport system substrate-binding protein</fullName>
    </submittedName>
</protein>
<feature type="signal peptide" evidence="2">
    <location>
        <begin position="1"/>
        <end position="26"/>
    </location>
</feature>
<proteinExistence type="inferred from homology"/>
<evidence type="ECO:0000259" key="3">
    <source>
        <dbReference type="PROSITE" id="PS50983"/>
    </source>
</evidence>
<evidence type="ECO:0000313" key="4">
    <source>
        <dbReference type="EMBL" id="SDU37844.1"/>
    </source>
</evidence>
<dbReference type="SUPFAM" id="SSF53807">
    <property type="entry name" value="Helical backbone' metal receptor"/>
    <property type="match status" value="1"/>
</dbReference>
<comment type="similarity">
    <text evidence="1">Belongs to the bacterial solute-binding protein 8 family.</text>
</comment>
<accession>A0A1H2I1F0</accession>
<dbReference type="InterPro" id="IPR050902">
    <property type="entry name" value="ABC_Transporter_SBP"/>
</dbReference>
<dbReference type="InterPro" id="IPR002491">
    <property type="entry name" value="ABC_transptr_periplasmic_BD"/>
</dbReference>
<dbReference type="PROSITE" id="PS51257">
    <property type="entry name" value="PROKAR_LIPOPROTEIN"/>
    <property type="match status" value="1"/>
</dbReference>
<evidence type="ECO:0000256" key="2">
    <source>
        <dbReference type="SAM" id="SignalP"/>
    </source>
</evidence>
<dbReference type="PANTHER" id="PTHR30535:SF7">
    <property type="entry name" value="IRON(III) DICITRATE-BINDING PROTEIN"/>
    <property type="match status" value="1"/>
</dbReference>
<organism evidence="4 5">
    <name type="scientific">Gordonia westfalica</name>
    <dbReference type="NCBI Taxonomy" id="158898"/>
    <lineage>
        <taxon>Bacteria</taxon>
        <taxon>Bacillati</taxon>
        <taxon>Actinomycetota</taxon>
        <taxon>Actinomycetes</taxon>
        <taxon>Mycobacteriales</taxon>
        <taxon>Gordoniaceae</taxon>
        <taxon>Gordonia</taxon>
    </lineage>
</organism>
<feature type="domain" description="Fe/B12 periplasmic-binding" evidence="3">
    <location>
        <begin position="62"/>
        <end position="354"/>
    </location>
</feature>
<keyword evidence="2" id="KW-0732">Signal</keyword>
<dbReference type="STRING" id="158898.SAMN04488548_134800"/>
<evidence type="ECO:0000313" key="5">
    <source>
        <dbReference type="Proteomes" id="UP000183180"/>
    </source>
</evidence>
<dbReference type="PROSITE" id="PS50983">
    <property type="entry name" value="FE_B12_PBP"/>
    <property type="match status" value="1"/>
</dbReference>
<dbReference type="Pfam" id="PF01497">
    <property type="entry name" value="Peripla_BP_2"/>
    <property type="match status" value="1"/>
</dbReference>
<name>A0A1H2I1F0_9ACTN</name>
<dbReference type="AlphaFoldDB" id="A0A1H2I1F0"/>
<sequence length="354" mass="37312">MTGKLSLMRISATRCAITLAATLVLAGCTGSDSDTDEAAATGDTVTIDNCGRTVSVESPPQRVVSLNQASTEILLSLGLADRMVGTATWTDPVRENLADANAAVPRLADNKPSLETVLEANPDFVTASFGSSIGDGGAEGRDQYEKLGVPTYLSPTDNGCNGDVSSASNADGARTTPYTMDSVYQEIRELSAIFGVDERGEDLIDELKGRVRAASEPVNATGVTLAYWFADTQTPYMAGCCGSSGAITTAVGATNVFADTTDEWPQVPWETVADRNPTALVLADLSRRSVDGDALDSKIAFLESDPVTAQMQAVRDRRYIIVNGADMNPTIRTVDGIEKVAAALQKWNLATPQS</sequence>